<evidence type="ECO:0000313" key="2">
    <source>
        <dbReference type="Proteomes" id="UP000014174"/>
    </source>
</evidence>
<dbReference type="Proteomes" id="UP000014174">
    <property type="component" value="Unassembled WGS sequence"/>
</dbReference>
<keyword evidence="2" id="KW-1185">Reference proteome</keyword>
<name>R9GN47_9SPHI</name>
<reference evidence="1 2" key="1">
    <citation type="journal article" date="2013" name="Genome Announc.">
        <title>Draft Genome Sequence of Arcticibacter svalbardensis Strain MN12-7T, a Member of the Family Sphingobacteriaceae Isolated from an Arctic Soil Sample.</title>
        <authorList>
            <person name="Shivaji S."/>
            <person name="Ara S."/>
            <person name="Prasad S."/>
            <person name="Manasa B.P."/>
            <person name="Begum Z."/>
            <person name="Singh A."/>
            <person name="Kumar Pinnaka A."/>
        </authorList>
    </citation>
    <scope>NUCLEOTIDE SEQUENCE [LARGE SCALE GENOMIC DNA]</scope>
    <source>
        <strain evidence="1 2">MN12-7</strain>
    </source>
</reference>
<gene>
    <name evidence="1" type="ORF">ADIARSV_3686</name>
</gene>
<organism evidence="1 2">
    <name type="scientific">Arcticibacter svalbardensis MN12-7</name>
    <dbReference type="NCBI Taxonomy" id="1150600"/>
    <lineage>
        <taxon>Bacteria</taxon>
        <taxon>Pseudomonadati</taxon>
        <taxon>Bacteroidota</taxon>
        <taxon>Sphingobacteriia</taxon>
        <taxon>Sphingobacteriales</taxon>
        <taxon>Sphingobacteriaceae</taxon>
        <taxon>Arcticibacter</taxon>
    </lineage>
</organism>
<protein>
    <submittedName>
        <fullName evidence="1">Uncharacterized protein</fullName>
    </submittedName>
</protein>
<dbReference type="EMBL" id="AQPN01000127">
    <property type="protein sequence ID" value="EOR93121.1"/>
    <property type="molecule type" value="Genomic_DNA"/>
</dbReference>
<proteinExistence type="predicted"/>
<comment type="caution">
    <text evidence="1">The sequence shown here is derived from an EMBL/GenBank/DDBJ whole genome shotgun (WGS) entry which is preliminary data.</text>
</comment>
<sequence length="48" mass="6070">MDKHVRPIQKIIRKGLFEKFYKQKRLKKKDYIQFFSLLIWIKIQNPYT</sequence>
<accession>R9GN47</accession>
<dbReference type="AlphaFoldDB" id="R9GN47"/>
<evidence type="ECO:0000313" key="1">
    <source>
        <dbReference type="EMBL" id="EOR93121.1"/>
    </source>
</evidence>